<dbReference type="PROSITE" id="PS50113">
    <property type="entry name" value="PAC"/>
    <property type="match status" value="1"/>
</dbReference>
<proteinExistence type="predicted"/>
<dbReference type="NCBIfam" id="TIGR00229">
    <property type="entry name" value="sensory_box"/>
    <property type="match status" value="1"/>
</dbReference>
<dbReference type="PANTHER" id="PTHR43155">
    <property type="entry name" value="CYCLIC DI-GMP PHOSPHODIESTERASE PA4108-RELATED"/>
    <property type="match status" value="1"/>
</dbReference>
<reference evidence="6 7" key="1">
    <citation type="submission" date="2022-08" db="EMBL/GenBank/DDBJ databases">
        <title>Reclassification of Massilia species as members of the genera Telluria, Duganella, Pseudoduganella, Mokoshia gen. nov. and Zemynaea gen. nov. using orthogonal and non-orthogonal genome-based approaches.</title>
        <authorList>
            <person name="Bowman J.P."/>
        </authorList>
    </citation>
    <scope>NUCLEOTIDE SEQUENCE [LARGE SCALE GENOMIC DNA]</scope>
    <source>
        <strain evidence="6 7">JCM 31605</strain>
    </source>
</reference>
<evidence type="ECO:0000259" key="3">
    <source>
        <dbReference type="PROSITE" id="PS50113"/>
    </source>
</evidence>
<feature type="domain" description="CBS" evidence="4">
    <location>
        <begin position="16"/>
        <end position="71"/>
    </location>
</feature>
<dbReference type="InterPro" id="IPR006675">
    <property type="entry name" value="HDIG_dom"/>
</dbReference>
<keyword evidence="1" id="KW-0129">CBS domain</keyword>
<dbReference type="InterPro" id="IPR000644">
    <property type="entry name" value="CBS_dom"/>
</dbReference>
<comment type="caution">
    <text evidence="6">The sequence shown here is derived from an EMBL/GenBank/DDBJ whole genome shotgun (WGS) entry which is preliminary data.</text>
</comment>
<dbReference type="SUPFAM" id="SSF55781">
    <property type="entry name" value="GAF domain-like"/>
    <property type="match status" value="1"/>
</dbReference>
<dbReference type="Gene3D" id="3.30.450.40">
    <property type="match status" value="1"/>
</dbReference>
<gene>
    <name evidence="6" type="ORF">NX774_03045</name>
</gene>
<accession>A0ABT2D6F5</accession>
<dbReference type="RefSeq" id="WP_258820662.1">
    <property type="nucleotide sequence ID" value="NZ_JANUHB010000001.1"/>
</dbReference>
<dbReference type="PROSITE" id="PS51832">
    <property type="entry name" value="HD_GYP"/>
    <property type="match status" value="1"/>
</dbReference>
<dbReference type="CDD" id="cd02205">
    <property type="entry name" value="CBS_pair_SF"/>
    <property type="match status" value="2"/>
</dbReference>
<feature type="domain" description="PAC" evidence="3">
    <location>
        <begin position="349"/>
        <end position="401"/>
    </location>
</feature>
<dbReference type="SUPFAM" id="SSF54631">
    <property type="entry name" value="CBS-domain pair"/>
    <property type="match status" value="2"/>
</dbReference>
<dbReference type="EMBL" id="JANUHB010000001">
    <property type="protein sequence ID" value="MCS0806892.1"/>
    <property type="molecule type" value="Genomic_DNA"/>
</dbReference>
<dbReference type="SMART" id="SM00116">
    <property type="entry name" value="CBS"/>
    <property type="match status" value="4"/>
</dbReference>
<feature type="domain" description="CBS" evidence="4">
    <location>
        <begin position="206"/>
        <end position="263"/>
    </location>
</feature>
<dbReference type="InterPro" id="IPR000700">
    <property type="entry name" value="PAS-assoc_C"/>
</dbReference>
<dbReference type="InterPro" id="IPR000014">
    <property type="entry name" value="PAS"/>
</dbReference>
<dbReference type="InterPro" id="IPR003607">
    <property type="entry name" value="HD/PDEase_dom"/>
</dbReference>
<sequence>MKLSEKFTEHQVASLMSDDFVIVNDTTTLADAASRMTAAGASSALVMRGEEVAGILTEHDLVRQLAKGIAPQQAVAELMSGQVMSVAADAEVHEAFQLMLAHGIHHLPVVDKHGRPAGMLSESDFRKIDGVAGLLGMATVGDLMNTRFGRLPPASTLEDALKQMAASGERYLIVVDGDAPAGIITEKDVVRTIGRGEAGLGIADLMHPCTATLRESASSAEAARLLREPGVAIIPILGSQGELVGVFGEDELVRHYEGEYIRMLRAVIVAQSKELNENKFYALVNHLPQRIFIKDAKSVFVACNANFAADIGVTPEDVHGKTDLDFFPKELAESYRNADRKVMDEKTSITMEEPYVSPSGKQSWVQTTKAPVIDADGNVEGVVGIYADITEQRRLLEETKQLNWALRAISLSDKAIVYAKSEQEMLQAVCEAITSESRYLLSWIGWKVHDEAHSVQIVASAGVASPYAEGLVVTWAPGPYGNGPSGLALQAGTTQIANHVRARPAFAPWRERAAGFGIHSSAAIPLKMDGETVGALTIYSGDEEAFDAEETRLFEELADSIAYGVQARRTQAAYDQSLRDVAVQANKLERALEESLAGIGAVLEQRDPYTAGHQQHVAELAVMIAKEMRLDEERVRALYLSAIVHDIGKIQVPTEILSKPARLNAAEFALIKQHPEAGYNVLKKITFPWPIAEIIRQHHEYLDGSGYPRGLRGDQILLESRILTVADIVESMSSDRPYRPALGIEQAASEIANMSGTKLDPAVVAACTAVLKRGDFVPHILALD</sequence>
<dbReference type="Gene3D" id="3.30.450.20">
    <property type="entry name" value="PAS domain"/>
    <property type="match status" value="1"/>
</dbReference>
<dbReference type="PROSITE" id="PS50112">
    <property type="entry name" value="PAS"/>
    <property type="match status" value="1"/>
</dbReference>
<feature type="domain" description="PAS" evidence="2">
    <location>
        <begin position="276"/>
        <end position="346"/>
    </location>
</feature>
<dbReference type="Gene3D" id="3.10.580.10">
    <property type="entry name" value="CBS-domain"/>
    <property type="match status" value="2"/>
</dbReference>
<feature type="domain" description="CBS" evidence="4">
    <location>
        <begin position="79"/>
        <end position="137"/>
    </location>
</feature>
<dbReference type="Pfam" id="PF13487">
    <property type="entry name" value="HD_5"/>
    <property type="match status" value="1"/>
</dbReference>
<dbReference type="CDD" id="cd00130">
    <property type="entry name" value="PAS"/>
    <property type="match status" value="1"/>
</dbReference>
<dbReference type="SUPFAM" id="SSF55785">
    <property type="entry name" value="PYP-like sensor domain (PAS domain)"/>
    <property type="match status" value="1"/>
</dbReference>
<dbReference type="InterPro" id="IPR013656">
    <property type="entry name" value="PAS_4"/>
</dbReference>
<dbReference type="Proteomes" id="UP001206126">
    <property type="component" value="Unassembled WGS sequence"/>
</dbReference>
<dbReference type="NCBIfam" id="TIGR00277">
    <property type="entry name" value="HDIG"/>
    <property type="match status" value="1"/>
</dbReference>
<dbReference type="Pfam" id="PF00571">
    <property type="entry name" value="CBS"/>
    <property type="match status" value="4"/>
</dbReference>
<evidence type="ECO:0000313" key="6">
    <source>
        <dbReference type="EMBL" id="MCS0806892.1"/>
    </source>
</evidence>
<feature type="domain" description="CBS" evidence="4">
    <location>
        <begin position="144"/>
        <end position="199"/>
    </location>
</feature>
<dbReference type="SUPFAM" id="SSF109604">
    <property type="entry name" value="HD-domain/PDEase-like"/>
    <property type="match status" value="1"/>
</dbReference>
<dbReference type="SMART" id="SM00065">
    <property type="entry name" value="GAF"/>
    <property type="match status" value="1"/>
</dbReference>
<evidence type="ECO:0000256" key="1">
    <source>
        <dbReference type="PROSITE-ProRule" id="PRU00703"/>
    </source>
</evidence>
<dbReference type="CDD" id="cd00077">
    <property type="entry name" value="HDc"/>
    <property type="match status" value="1"/>
</dbReference>
<evidence type="ECO:0000259" key="4">
    <source>
        <dbReference type="PROSITE" id="PS51371"/>
    </source>
</evidence>
<dbReference type="InterPro" id="IPR035965">
    <property type="entry name" value="PAS-like_dom_sf"/>
</dbReference>
<dbReference type="PROSITE" id="PS51371">
    <property type="entry name" value="CBS"/>
    <property type="match status" value="4"/>
</dbReference>
<dbReference type="Pfam" id="PF13185">
    <property type="entry name" value="GAF_2"/>
    <property type="match status" value="1"/>
</dbReference>
<keyword evidence="7" id="KW-1185">Reference proteome</keyword>
<dbReference type="InterPro" id="IPR037522">
    <property type="entry name" value="HD_GYP_dom"/>
</dbReference>
<dbReference type="Pfam" id="PF08448">
    <property type="entry name" value="PAS_4"/>
    <property type="match status" value="1"/>
</dbReference>
<dbReference type="InterPro" id="IPR046342">
    <property type="entry name" value="CBS_dom_sf"/>
</dbReference>
<evidence type="ECO:0000313" key="7">
    <source>
        <dbReference type="Proteomes" id="UP001206126"/>
    </source>
</evidence>
<dbReference type="SMART" id="SM00471">
    <property type="entry name" value="HDc"/>
    <property type="match status" value="1"/>
</dbReference>
<evidence type="ECO:0000259" key="2">
    <source>
        <dbReference type="PROSITE" id="PS50112"/>
    </source>
</evidence>
<dbReference type="InterPro" id="IPR029016">
    <property type="entry name" value="GAF-like_dom_sf"/>
</dbReference>
<dbReference type="InterPro" id="IPR003018">
    <property type="entry name" value="GAF"/>
</dbReference>
<organism evidence="6 7">
    <name type="scientific">Massilia agilis</name>
    <dbReference type="NCBI Taxonomy" id="1811226"/>
    <lineage>
        <taxon>Bacteria</taxon>
        <taxon>Pseudomonadati</taxon>
        <taxon>Pseudomonadota</taxon>
        <taxon>Betaproteobacteria</taxon>
        <taxon>Burkholderiales</taxon>
        <taxon>Oxalobacteraceae</taxon>
        <taxon>Telluria group</taxon>
        <taxon>Massilia</taxon>
    </lineage>
</organism>
<dbReference type="Gene3D" id="1.10.3210.10">
    <property type="entry name" value="Hypothetical protein af1432"/>
    <property type="match status" value="1"/>
</dbReference>
<dbReference type="PANTHER" id="PTHR43155:SF2">
    <property type="entry name" value="CYCLIC DI-GMP PHOSPHODIESTERASE PA4108"/>
    <property type="match status" value="1"/>
</dbReference>
<name>A0ABT2D6F5_9BURK</name>
<feature type="domain" description="HD-GYP" evidence="5">
    <location>
        <begin position="588"/>
        <end position="783"/>
    </location>
</feature>
<protein>
    <submittedName>
        <fullName evidence="6">CBS domain-containing protein</fullName>
    </submittedName>
</protein>
<evidence type="ECO:0000259" key="5">
    <source>
        <dbReference type="PROSITE" id="PS51832"/>
    </source>
</evidence>